<dbReference type="NCBIfam" id="NF033563">
    <property type="entry name" value="transpos_IS30"/>
    <property type="match status" value="1"/>
</dbReference>
<gene>
    <name evidence="3" type="ordered locus">Cphy_1803</name>
    <name evidence="4" type="ordered locus">Cphy_2597</name>
    <name evidence="5" type="ordered locus">Cphy_2728</name>
</gene>
<dbReference type="RefSeq" id="WP_012199826.1">
    <property type="nucleotide sequence ID" value="NC_010001.1"/>
</dbReference>
<dbReference type="KEGG" id="cpy:Cphy_1803"/>
<evidence type="ECO:0000313" key="5">
    <source>
        <dbReference type="EMBL" id="ABX43089.1"/>
    </source>
</evidence>
<sequence>MCKLIPGNQKHLTLDNRVYIEKSLDNNMPFSEIAKYICKDPSTISKEVRKHRILNPRNDFINFNHCTDRRDCKLRNVCNRSIPCKKQCSSCIECNAHCIKFVVEVCSTILKYPYVCNGCPKKVQCRLDKYFYKAVTSNKEYKTILVESRNGINISEVDLKLMDSIVSPLILQGQSPYQIVQSHPEIKCTEKTIYNYIASGALSVKNLDLPRKVKYKLRKLHPSEINDKGIFEGRSYKDFLSYIQAYPDSNVVEMDTVVGCEGSHKVFLTLFFRNCKLMLIYLLPDKTTTSVKKVFDRLEEKISTLGFCKTFPVILTDRGGEFLKPDELETGIDNVIRTSIYYCDPMASWQKPGIEKNHEFIRYVLPKGSTFDTLTQWDVTKLASHINSTARASLNGLAPIKLAQMLLDNNAVYAFGLREIPPNDIILTPELLKK</sequence>
<proteinExistence type="predicted"/>
<evidence type="ECO:0000313" key="3">
    <source>
        <dbReference type="EMBL" id="ABX42172.1"/>
    </source>
</evidence>
<accession>A9KMU7</accession>
<evidence type="ECO:0000313" key="6">
    <source>
        <dbReference type="Proteomes" id="UP000000370"/>
    </source>
</evidence>
<protein>
    <submittedName>
        <fullName evidence="4">Transposase</fullName>
    </submittedName>
</protein>
<reference evidence="6" key="1">
    <citation type="submission" date="2007-11" db="EMBL/GenBank/DDBJ databases">
        <title>Complete genome sequence of Clostridium phytofermentans ISDg.</title>
        <authorList>
            <person name="Leschine S.B."/>
            <person name="Warnick T.A."/>
            <person name="Blanchard J.L."/>
            <person name="Schnell D.J."/>
            <person name="Petit E.L."/>
            <person name="LaTouf W.G."/>
            <person name="Copeland A."/>
            <person name="Lucas S."/>
            <person name="Lapidus A."/>
            <person name="Barry K."/>
            <person name="Glavina del Rio T."/>
            <person name="Dalin E."/>
            <person name="Tice H."/>
            <person name="Pitluck S."/>
            <person name="Kiss H."/>
            <person name="Brettin T."/>
            <person name="Bruce D."/>
            <person name="Detter J.C."/>
            <person name="Han C."/>
            <person name="Kuske C."/>
            <person name="Schmutz J."/>
            <person name="Larimer F."/>
            <person name="Land M."/>
            <person name="Hauser L."/>
            <person name="Kyrpides N."/>
            <person name="Kim E.A."/>
            <person name="Richardson P."/>
        </authorList>
    </citation>
    <scope>NUCLEOTIDE SEQUENCE [LARGE SCALE GENOMIC DNA]</scope>
    <source>
        <strain evidence="6">ATCC 700394 / DSM 18823 / ISDg</strain>
    </source>
</reference>
<dbReference type="InterPro" id="IPR012337">
    <property type="entry name" value="RNaseH-like_sf"/>
</dbReference>
<dbReference type="Gene3D" id="3.30.420.10">
    <property type="entry name" value="Ribonuclease H-like superfamily/Ribonuclease H"/>
    <property type="match status" value="1"/>
</dbReference>
<dbReference type="PANTHER" id="PTHR10948">
    <property type="entry name" value="TRANSPOSASE"/>
    <property type="match status" value="1"/>
</dbReference>
<reference evidence="4" key="2">
    <citation type="submission" date="2007-11" db="EMBL/GenBank/DDBJ databases">
        <title>Complete sequence of Clostridium phytofermentans ISDg.</title>
        <authorList>
            <person name="Leschine S.B."/>
            <person name="Warnick T.A."/>
            <person name="Blanchard J.L."/>
            <person name="Schnell D.J."/>
            <person name="Petit E.L."/>
            <person name="LaTouf W.G."/>
        </authorList>
    </citation>
    <scope>NUCLEOTIDE SEQUENCE</scope>
    <source>
        <strain evidence="4">ISDg</strain>
    </source>
</reference>
<organism evidence="4 6">
    <name type="scientific">Lachnoclostridium phytofermentans (strain ATCC 700394 / DSM 18823 / ISDg)</name>
    <name type="common">Clostridium phytofermentans</name>
    <dbReference type="NCBI Taxonomy" id="357809"/>
    <lineage>
        <taxon>Bacteria</taxon>
        <taxon>Bacillati</taxon>
        <taxon>Bacillota</taxon>
        <taxon>Clostridia</taxon>
        <taxon>Lachnospirales</taxon>
        <taxon>Lachnospiraceae</taxon>
    </lineage>
</organism>
<dbReference type="EMBL" id="CP000885">
    <property type="protein sequence ID" value="ABX43089.1"/>
    <property type="molecule type" value="Genomic_DNA"/>
</dbReference>
<keyword evidence="1" id="KW-0233">DNA recombination</keyword>
<dbReference type="InterPro" id="IPR036397">
    <property type="entry name" value="RNaseH_sf"/>
</dbReference>
<dbReference type="KEGG" id="cpy:Cphy_2597"/>
<dbReference type="GO" id="GO:0015074">
    <property type="term" value="P:DNA integration"/>
    <property type="evidence" value="ECO:0007669"/>
    <property type="project" value="InterPro"/>
</dbReference>
<evidence type="ECO:0000256" key="1">
    <source>
        <dbReference type="ARBA" id="ARBA00023172"/>
    </source>
</evidence>
<dbReference type="SUPFAM" id="SSF53098">
    <property type="entry name" value="Ribonuclease H-like"/>
    <property type="match status" value="1"/>
</dbReference>
<evidence type="ECO:0000259" key="2">
    <source>
        <dbReference type="PROSITE" id="PS50994"/>
    </source>
</evidence>
<dbReference type="EMBL" id="CP000885">
    <property type="protein sequence ID" value="ABX42958.1"/>
    <property type="molecule type" value="Genomic_DNA"/>
</dbReference>
<dbReference type="Pfam" id="PF13936">
    <property type="entry name" value="HTH_38"/>
    <property type="match status" value="1"/>
</dbReference>
<evidence type="ECO:0000313" key="4">
    <source>
        <dbReference type="EMBL" id="ABX42958.1"/>
    </source>
</evidence>
<dbReference type="Proteomes" id="UP000000370">
    <property type="component" value="Chromosome"/>
</dbReference>
<dbReference type="InterPro" id="IPR001584">
    <property type="entry name" value="Integrase_cat-core"/>
</dbReference>
<feature type="domain" description="Integrase catalytic" evidence="2">
    <location>
        <begin position="243"/>
        <end position="407"/>
    </location>
</feature>
<dbReference type="GO" id="GO:0032196">
    <property type="term" value="P:transposition"/>
    <property type="evidence" value="ECO:0007669"/>
    <property type="project" value="TreeGrafter"/>
</dbReference>
<dbReference type="KEGG" id="cpy:Cphy_2728"/>
<reference evidence="4" key="3">
    <citation type="submission" date="2007-11" db="EMBL/GenBank/DDBJ databases">
        <authorList>
            <consortium name="US DOE Joint Genome Institute"/>
            <person name="Copeland A."/>
            <person name="Lucas S."/>
            <person name="Lapidus A."/>
            <person name="Barry K."/>
            <person name="Glavina del Rio T."/>
            <person name="Dalin E."/>
            <person name="Tice H."/>
            <person name="Pitluck S."/>
            <person name="Kiss H."/>
            <person name="Brettin T."/>
            <person name="Bruce D."/>
            <person name="Detter J.C."/>
            <person name="Han C."/>
            <person name="Kuske C."/>
            <person name="Schmutz J."/>
            <person name="Larimer F."/>
            <person name="Land M."/>
            <person name="Hauser L."/>
            <person name="Kyrpides N."/>
            <person name="Kim E.A."/>
            <person name="Richardson P."/>
        </authorList>
    </citation>
    <scope>NUCLEOTIDE SEQUENCE</scope>
    <source>
        <strain evidence="4">ISDg</strain>
    </source>
</reference>
<name>A9KMU7_LACP7</name>
<dbReference type="HOGENOM" id="CLU_046274_0_0_9"/>
<dbReference type="PANTHER" id="PTHR10948:SF23">
    <property type="entry name" value="TRANSPOSASE INSI FOR INSERTION SEQUENCE ELEMENT IS30A-RELATED"/>
    <property type="match status" value="1"/>
</dbReference>
<dbReference type="eggNOG" id="COG2826">
    <property type="taxonomic scope" value="Bacteria"/>
</dbReference>
<dbReference type="PROSITE" id="PS50994">
    <property type="entry name" value="INTEGRASE"/>
    <property type="match status" value="1"/>
</dbReference>
<dbReference type="GO" id="GO:0003676">
    <property type="term" value="F:nucleic acid binding"/>
    <property type="evidence" value="ECO:0007669"/>
    <property type="project" value="InterPro"/>
</dbReference>
<keyword evidence="6" id="KW-1185">Reference proteome</keyword>
<dbReference type="AlphaFoldDB" id="A9KMU7"/>
<dbReference type="GO" id="GO:0006310">
    <property type="term" value="P:DNA recombination"/>
    <property type="evidence" value="ECO:0007669"/>
    <property type="project" value="UniProtKB-KW"/>
</dbReference>
<dbReference type="InterPro" id="IPR025246">
    <property type="entry name" value="IS30-like_HTH"/>
</dbReference>
<dbReference type="OrthoDB" id="9776104at2"/>
<dbReference type="EMBL" id="CP000885">
    <property type="protein sequence ID" value="ABX42172.1"/>
    <property type="molecule type" value="Genomic_DNA"/>
</dbReference>
<dbReference type="GO" id="GO:0004803">
    <property type="term" value="F:transposase activity"/>
    <property type="evidence" value="ECO:0007669"/>
    <property type="project" value="TreeGrafter"/>
</dbReference>
<dbReference type="InterPro" id="IPR053392">
    <property type="entry name" value="Transposase_IS30-like"/>
</dbReference>
<dbReference type="InterPro" id="IPR051917">
    <property type="entry name" value="Transposase-Integrase"/>
</dbReference>
<dbReference type="GO" id="GO:0005829">
    <property type="term" value="C:cytosol"/>
    <property type="evidence" value="ECO:0007669"/>
    <property type="project" value="TreeGrafter"/>
</dbReference>